<gene>
    <name evidence="2" type="ORF">CC86DRAFT_469017</name>
</gene>
<evidence type="ECO:0000256" key="1">
    <source>
        <dbReference type="SAM" id="SignalP"/>
    </source>
</evidence>
<dbReference type="AlphaFoldDB" id="A0A6A6ZUS7"/>
<keyword evidence="3" id="KW-1185">Reference proteome</keyword>
<dbReference type="OrthoDB" id="5424936at2759"/>
<protein>
    <recommendedName>
        <fullName evidence="4">Ecp2 effector protein domain-containing protein</fullName>
    </recommendedName>
</protein>
<dbReference type="EMBL" id="MU006231">
    <property type="protein sequence ID" value="KAF2824075.1"/>
    <property type="molecule type" value="Genomic_DNA"/>
</dbReference>
<accession>A0A6A6ZUS7</accession>
<name>A0A6A6ZUS7_9PLEO</name>
<evidence type="ECO:0000313" key="3">
    <source>
        <dbReference type="Proteomes" id="UP000799424"/>
    </source>
</evidence>
<keyword evidence="1" id="KW-0732">Signal</keyword>
<feature type="signal peptide" evidence="1">
    <location>
        <begin position="1"/>
        <end position="17"/>
    </location>
</feature>
<proteinExistence type="predicted"/>
<evidence type="ECO:0008006" key="4">
    <source>
        <dbReference type="Google" id="ProtNLM"/>
    </source>
</evidence>
<reference evidence="2" key="1">
    <citation type="journal article" date="2020" name="Stud. Mycol.">
        <title>101 Dothideomycetes genomes: a test case for predicting lifestyles and emergence of pathogens.</title>
        <authorList>
            <person name="Haridas S."/>
            <person name="Albert R."/>
            <person name="Binder M."/>
            <person name="Bloem J."/>
            <person name="Labutti K."/>
            <person name="Salamov A."/>
            <person name="Andreopoulos B."/>
            <person name="Baker S."/>
            <person name="Barry K."/>
            <person name="Bills G."/>
            <person name="Bluhm B."/>
            <person name="Cannon C."/>
            <person name="Castanera R."/>
            <person name="Culley D."/>
            <person name="Daum C."/>
            <person name="Ezra D."/>
            <person name="Gonzalez J."/>
            <person name="Henrissat B."/>
            <person name="Kuo A."/>
            <person name="Liang C."/>
            <person name="Lipzen A."/>
            <person name="Lutzoni F."/>
            <person name="Magnuson J."/>
            <person name="Mondo S."/>
            <person name="Nolan M."/>
            <person name="Ohm R."/>
            <person name="Pangilinan J."/>
            <person name="Park H.-J."/>
            <person name="Ramirez L."/>
            <person name="Alfaro M."/>
            <person name="Sun H."/>
            <person name="Tritt A."/>
            <person name="Yoshinaga Y."/>
            <person name="Zwiers L.-H."/>
            <person name="Turgeon B."/>
            <person name="Goodwin S."/>
            <person name="Spatafora J."/>
            <person name="Crous P."/>
            <person name="Grigoriev I."/>
        </authorList>
    </citation>
    <scope>NUCLEOTIDE SEQUENCE</scope>
    <source>
        <strain evidence="2">CBS 113818</strain>
    </source>
</reference>
<sequence length="198" mass="21285">MKLVTILLVSIPLICTAVDIMLFDNRYACTGLGTICIDIPHSMCCQSSYGPIAGSVSGQTKNSTDRITLYRKIGSNLCGVTWGVTHRLRTYCAVLGDQINDEHWVGGAAWSPGGGPPIEGGEACAEVVAGDNMFAEGGKMWVISREKMQGLVGGGVEVPRGESDMLAFFKMHADRVMDDGEGHSVREMRLVCPREGLM</sequence>
<organism evidence="2 3">
    <name type="scientific">Ophiobolus disseminans</name>
    <dbReference type="NCBI Taxonomy" id="1469910"/>
    <lineage>
        <taxon>Eukaryota</taxon>
        <taxon>Fungi</taxon>
        <taxon>Dikarya</taxon>
        <taxon>Ascomycota</taxon>
        <taxon>Pezizomycotina</taxon>
        <taxon>Dothideomycetes</taxon>
        <taxon>Pleosporomycetidae</taxon>
        <taxon>Pleosporales</taxon>
        <taxon>Pleosporineae</taxon>
        <taxon>Phaeosphaeriaceae</taxon>
        <taxon>Ophiobolus</taxon>
    </lineage>
</organism>
<feature type="chain" id="PRO_5025353600" description="Ecp2 effector protein domain-containing protein" evidence="1">
    <location>
        <begin position="18"/>
        <end position="198"/>
    </location>
</feature>
<evidence type="ECO:0000313" key="2">
    <source>
        <dbReference type="EMBL" id="KAF2824075.1"/>
    </source>
</evidence>
<dbReference type="Proteomes" id="UP000799424">
    <property type="component" value="Unassembled WGS sequence"/>
</dbReference>